<name>A0A549SCT1_METSR</name>
<feature type="region of interest" description="Disordered" evidence="1">
    <location>
        <begin position="1"/>
        <end position="24"/>
    </location>
</feature>
<reference evidence="2 3" key="1">
    <citation type="submission" date="2019-07" db="EMBL/GenBank/DDBJ databases">
        <title>Ln-dependent methylotrophs.</title>
        <authorList>
            <person name="Tani A."/>
        </authorList>
    </citation>
    <scope>NUCLEOTIDE SEQUENCE [LARGE SCALE GENOMIC DNA]</scope>
    <source>
        <strain evidence="2 3">SM89A</strain>
    </source>
</reference>
<accession>A0A549SCT1</accession>
<dbReference type="RefSeq" id="WP_142864690.1">
    <property type="nucleotide sequence ID" value="NZ_VJMF01000125.1"/>
</dbReference>
<protein>
    <submittedName>
        <fullName evidence="2">Uncharacterized protein</fullName>
    </submittedName>
</protein>
<evidence type="ECO:0000256" key="1">
    <source>
        <dbReference type="SAM" id="MobiDB-lite"/>
    </source>
</evidence>
<dbReference type="Proteomes" id="UP000316781">
    <property type="component" value="Unassembled WGS sequence"/>
</dbReference>
<gene>
    <name evidence="2" type="ORF">FM996_21195</name>
</gene>
<evidence type="ECO:0000313" key="3">
    <source>
        <dbReference type="Proteomes" id="UP000316781"/>
    </source>
</evidence>
<dbReference type="AlphaFoldDB" id="A0A549SCT1"/>
<evidence type="ECO:0000313" key="2">
    <source>
        <dbReference type="EMBL" id="TRL22639.1"/>
    </source>
</evidence>
<proteinExistence type="predicted"/>
<dbReference type="EMBL" id="VJMF01000125">
    <property type="protein sequence ID" value="TRL22639.1"/>
    <property type="molecule type" value="Genomic_DNA"/>
</dbReference>
<organism evidence="2 3">
    <name type="scientific">Methylosinus sporium</name>
    <dbReference type="NCBI Taxonomy" id="428"/>
    <lineage>
        <taxon>Bacteria</taxon>
        <taxon>Pseudomonadati</taxon>
        <taxon>Pseudomonadota</taxon>
        <taxon>Alphaproteobacteria</taxon>
        <taxon>Hyphomicrobiales</taxon>
        <taxon>Methylocystaceae</taxon>
        <taxon>Methylosinus</taxon>
    </lineage>
</organism>
<feature type="compositionally biased region" description="Basic and acidic residues" evidence="1">
    <location>
        <begin position="1"/>
        <end position="10"/>
    </location>
</feature>
<comment type="caution">
    <text evidence="2">The sequence shown here is derived from an EMBL/GenBank/DDBJ whole genome shotgun (WGS) entry which is preliminary data.</text>
</comment>
<sequence>MISHGSEDRLALGGADRSGLGEIGAQQSDLAGEVIQESTGARPLGVRRALTRLPIRRDRAPSVGE</sequence>